<evidence type="ECO:0000256" key="3">
    <source>
        <dbReference type="ARBA" id="ARBA00022553"/>
    </source>
</evidence>
<keyword evidence="7" id="KW-0067">ATP-binding</keyword>
<evidence type="ECO:0000256" key="5">
    <source>
        <dbReference type="ARBA" id="ARBA00022741"/>
    </source>
</evidence>
<evidence type="ECO:0000256" key="1">
    <source>
        <dbReference type="ARBA" id="ARBA00000085"/>
    </source>
</evidence>
<dbReference type="Pfam" id="PF07730">
    <property type="entry name" value="HisKA_3"/>
    <property type="match status" value="1"/>
</dbReference>
<protein>
    <recommendedName>
        <fullName evidence="2">histidine kinase</fullName>
        <ecNumber evidence="2">2.7.13.3</ecNumber>
    </recommendedName>
</protein>
<sequence length="410" mass="44734">MQEHLIFANPHRRIDGWIRENPGRVDFIAGLLYTLFCIPAALSLASSMSTPAVVSILTLSLVQSAPLMARRRYPWAVTLVVALGHLLQLGFDGLILFSQVSVPIMVYTMAVYGKRWQSFFTLGLGLFGALLATFSMFSAAGNSPYPQSIFTFDMMISFVGLALVVTLSWTFGDLARTRRLAMKSLREHAERLEKERLIERALAASDERNHIAREMHDIVAHSLSVIITQANGARYAAAKDPQIAIETLKTVSDTGRASLKEMRRLLGVLRKDEELDNRPLPSLANVSELVESAMVSGLNVQFEITGTPRKELPAGAELTIYRCVQESLTNVIKHAGPEAKAQVQLEWTSRGLNLSVIDDGRGAGSVVIEGAGQGLLGMRERVALYEGSCTALPQSGGGFAVSVSIPYSED</sequence>
<dbReference type="Gene3D" id="1.20.5.1930">
    <property type="match status" value="1"/>
</dbReference>
<organism evidence="11 12">
    <name type="scientific">Glutamicibacter arilaitensis</name>
    <dbReference type="NCBI Taxonomy" id="256701"/>
    <lineage>
        <taxon>Bacteria</taxon>
        <taxon>Bacillati</taxon>
        <taxon>Actinomycetota</taxon>
        <taxon>Actinomycetes</taxon>
        <taxon>Micrococcales</taxon>
        <taxon>Micrococcaceae</taxon>
        <taxon>Glutamicibacter</taxon>
    </lineage>
</organism>
<feature type="transmembrane region" description="Helical" evidence="9">
    <location>
        <begin position="27"/>
        <end position="45"/>
    </location>
</feature>
<keyword evidence="4" id="KW-0808">Transferase</keyword>
<dbReference type="InterPro" id="IPR050482">
    <property type="entry name" value="Sensor_HK_TwoCompSys"/>
</dbReference>
<dbReference type="Gene3D" id="3.30.565.10">
    <property type="entry name" value="Histidine kinase-like ATPase, C-terminal domain"/>
    <property type="match status" value="1"/>
</dbReference>
<dbReference type="GO" id="GO:0005524">
    <property type="term" value="F:ATP binding"/>
    <property type="evidence" value="ECO:0007669"/>
    <property type="project" value="UniProtKB-KW"/>
</dbReference>
<evidence type="ECO:0000256" key="6">
    <source>
        <dbReference type="ARBA" id="ARBA00022777"/>
    </source>
</evidence>
<dbReference type="InterPro" id="IPR055558">
    <property type="entry name" value="DUF7134"/>
</dbReference>
<comment type="catalytic activity">
    <reaction evidence="1">
        <text>ATP + protein L-histidine = ADP + protein N-phospho-L-histidine.</text>
        <dbReference type="EC" id="2.7.13.3"/>
    </reaction>
</comment>
<dbReference type="GO" id="GO:0046983">
    <property type="term" value="F:protein dimerization activity"/>
    <property type="evidence" value="ECO:0007669"/>
    <property type="project" value="InterPro"/>
</dbReference>
<dbReference type="SUPFAM" id="SSF55874">
    <property type="entry name" value="ATPase domain of HSP90 chaperone/DNA topoisomerase II/histidine kinase"/>
    <property type="match status" value="1"/>
</dbReference>
<gene>
    <name evidence="11" type="ORF">CIK84_06215</name>
</gene>
<evidence type="ECO:0000256" key="8">
    <source>
        <dbReference type="ARBA" id="ARBA00023012"/>
    </source>
</evidence>
<evidence type="ECO:0000256" key="2">
    <source>
        <dbReference type="ARBA" id="ARBA00012438"/>
    </source>
</evidence>
<feature type="domain" description="Histidine kinase/HSP90-like ATPase" evidence="10">
    <location>
        <begin position="315"/>
        <end position="409"/>
    </location>
</feature>
<dbReference type="InterPro" id="IPR011712">
    <property type="entry name" value="Sig_transdc_His_kin_sub3_dim/P"/>
</dbReference>
<dbReference type="PANTHER" id="PTHR24421:SF10">
    <property type="entry name" value="NITRATE_NITRITE SENSOR PROTEIN NARQ"/>
    <property type="match status" value="1"/>
</dbReference>
<evidence type="ECO:0000256" key="4">
    <source>
        <dbReference type="ARBA" id="ARBA00022679"/>
    </source>
</evidence>
<keyword evidence="9" id="KW-1133">Transmembrane helix</keyword>
<feature type="transmembrane region" description="Helical" evidence="9">
    <location>
        <begin position="149"/>
        <end position="172"/>
    </location>
</feature>
<evidence type="ECO:0000259" key="10">
    <source>
        <dbReference type="SMART" id="SM00387"/>
    </source>
</evidence>
<comment type="caution">
    <text evidence="11">The sequence shown here is derived from an EMBL/GenBank/DDBJ whole genome shotgun (WGS) entry which is preliminary data.</text>
</comment>
<evidence type="ECO:0000256" key="7">
    <source>
        <dbReference type="ARBA" id="ARBA00022840"/>
    </source>
</evidence>
<dbReference type="Pfam" id="PF02518">
    <property type="entry name" value="HATPase_c"/>
    <property type="match status" value="1"/>
</dbReference>
<dbReference type="GO" id="GO:0000155">
    <property type="term" value="F:phosphorelay sensor kinase activity"/>
    <property type="evidence" value="ECO:0007669"/>
    <property type="project" value="InterPro"/>
</dbReference>
<keyword evidence="9" id="KW-0812">Transmembrane</keyword>
<accession>A0A2N7S7C6</accession>
<keyword evidence="8" id="KW-0902">Two-component regulatory system</keyword>
<feature type="transmembrane region" description="Helical" evidence="9">
    <location>
        <begin position="118"/>
        <end position="137"/>
    </location>
</feature>
<dbReference type="InterPro" id="IPR036890">
    <property type="entry name" value="HATPase_C_sf"/>
</dbReference>
<feature type="transmembrane region" description="Helical" evidence="9">
    <location>
        <begin position="75"/>
        <end position="97"/>
    </location>
</feature>
<keyword evidence="9" id="KW-0472">Membrane</keyword>
<dbReference type="CDD" id="cd16917">
    <property type="entry name" value="HATPase_UhpB-NarQ-NarX-like"/>
    <property type="match status" value="1"/>
</dbReference>
<dbReference type="Proteomes" id="UP000235739">
    <property type="component" value="Unassembled WGS sequence"/>
</dbReference>
<keyword evidence="6 11" id="KW-0418">Kinase</keyword>
<dbReference type="SMART" id="SM00387">
    <property type="entry name" value="HATPase_c"/>
    <property type="match status" value="1"/>
</dbReference>
<dbReference type="GO" id="GO:0016020">
    <property type="term" value="C:membrane"/>
    <property type="evidence" value="ECO:0007669"/>
    <property type="project" value="InterPro"/>
</dbReference>
<dbReference type="EC" id="2.7.13.3" evidence="2"/>
<dbReference type="EMBL" id="PNQX01000001">
    <property type="protein sequence ID" value="PMQ22017.1"/>
    <property type="molecule type" value="Genomic_DNA"/>
</dbReference>
<name>A0A2N7S7C6_9MICC</name>
<proteinExistence type="predicted"/>
<evidence type="ECO:0000313" key="12">
    <source>
        <dbReference type="Proteomes" id="UP000235739"/>
    </source>
</evidence>
<evidence type="ECO:0000256" key="9">
    <source>
        <dbReference type="SAM" id="Phobius"/>
    </source>
</evidence>
<keyword evidence="3" id="KW-0597">Phosphoprotein</keyword>
<evidence type="ECO:0000313" key="11">
    <source>
        <dbReference type="EMBL" id="PMQ22017.1"/>
    </source>
</evidence>
<dbReference type="Pfam" id="PF23539">
    <property type="entry name" value="DUF7134"/>
    <property type="match status" value="1"/>
</dbReference>
<reference evidence="11 12" key="1">
    <citation type="journal article" date="2017" name="Elife">
        <title>Extensive horizontal gene transfer in cheese-associated bacteria.</title>
        <authorList>
            <person name="Bonham K.S."/>
            <person name="Wolfe B.E."/>
            <person name="Dutton R.J."/>
        </authorList>
    </citation>
    <scope>NUCLEOTIDE SEQUENCE [LARGE SCALE GENOMIC DNA]</scope>
    <source>
        <strain evidence="11 12">JB182</strain>
    </source>
</reference>
<dbReference type="PANTHER" id="PTHR24421">
    <property type="entry name" value="NITRATE/NITRITE SENSOR PROTEIN NARX-RELATED"/>
    <property type="match status" value="1"/>
</dbReference>
<keyword evidence="5" id="KW-0547">Nucleotide-binding</keyword>
<dbReference type="InterPro" id="IPR003594">
    <property type="entry name" value="HATPase_dom"/>
</dbReference>
<dbReference type="AlphaFoldDB" id="A0A2N7S7C6"/>